<name>A0ABR3K0V7_9AGAR</name>
<comment type="caution">
    <text evidence="1">The sequence shown here is derived from an EMBL/GenBank/DDBJ whole genome shotgun (WGS) entry which is preliminary data.</text>
</comment>
<gene>
    <name evidence="1" type="ORF">HGRIS_014930</name>
</gene>
<dbReference type="EMBL" id="JASNQZ010000001">
    <property type="protein sequence ID" value="KAL0960977.1"/>
    <property type="molecule type" value="Genomic_DNA"/>
</dbReference>
<dbReference type="Proteomes" id="UP001556367">
    <property type="component" value="Unassembled WGS sequence"/>
</dbReference>
<organism evidence="1 2">
    <name type="scientific">Hohenbuehelia grisea</name>
    <dbReference type="NCBI Taxonomy" id="104357"/>
    <lineage>
        <taxon>Eukaryota</taxon>
        <taxon>Fungi</taxon>
        <taxon>Dikarya</taxon>
        <taxon>Basidiomycota</taxon>
        <taxon>Agaricomycotina</taxon>
        <taxon>Agaricomycetes</taxon>
        <taxon>Agaricomycetidae</taxon>
        <taxon>Agaricales</taxon>
        <taxon>Pleurotineae</taxon>
        <taxon>Pleurotaceae</taxon>
        <taxon>Hohenbuehelia</taxon>
    </lineage>
</organism>
<accession>A0ABR3K0V7</accession>
<evidence type="ECO:0000313" key="1">
    <source>
        <dbReference type="EMBL" id="KAL0960977.1"/>
    </source>
</evidence>
<reference evidence="2" key="1">
    <citation type="submission" date="2024-06" db="EMBL/GenBank/DDBJ databases">
        <title>Multi-omics analyses provide insights into the biosynthesis of the anticancer antibiotic pleurotin in Hohenbuehelia grisea.</title>
        <authorList>
            <person name="Weaver J.A."/>
            <person name="Alberti F."/>
        </authorList>
    </citation>
    <scope>NUCLEOTIDE SEQUENCE [LARGE SCALE GENOMIC DNA]</scope>
    <source>
        <strain evidence="2">T-177</strain>
    </source>
</reference>
<evidence type="ECO:0000313" key="2">
    <source>
        <dbReference type="Proteomes" id="UP001556367"/>
    </source>
</evidence>
<keyword evidence="2" id="KW-1185">Reference proteome</keyword>
<protein>
    <recommendedName>
        <fullName evidence="3">F-box domain-containing protein</fullName>
    </recommendedName>
</protein>
<sequence>MNADPNFLPVELIDAIVENHYLDGDRDDLHNSSLIARSWRQPSQRFLLQYIFIPFEALPKLAKLLGEPGYSALEVYSKHATLLGGSFQSDSPFEDVTEEMLETLASRLCNVKRLVFKKLEVHLPLAYWSRAFPQCELLCLRHVAFDSIDLLFGLICAFPSLKPFSSAMFDAWEAPQTSRRLCLPIYPNSTSKPVIHQIF</sequence>
<proteinExistence type="predicted"/>
<evidence type="ECO:0008006" key="3">
    <source>
        <dbReference type="Google" id="ProtNLM"/>
    </source>
</evidence>